<reference evidence="1 2" key="1">
    <citation type="journal article" date="2006" name="Mol. Plant Microbe Interact.">
        <title>Identification of open reading frames unique to a select agent: Ralstonia solanacearum race 3 biovar 2.</title>
        <authorList>
            <person name="Gabriel D.W."/>
            <person name="Allen C."/>
            <person name="Schell M."/>
            <person name="Denny T.P."/>
            <person name="Greenberg J.T."/>
            <person name="Duan Y.P."/>
            <person name="Flores-Cruz Z."/>
            <person name="Huang Q."/>
            <person name="Clifford J.M."/>
            <person name="Presting G."/>
            <person name="Gonzalez E.T."/>
            <person name="Reddy J."/>
            <person name="Elphinstone J."/>
            <person name="Swanson J."/>
            <person name="Yao J."/>
            <person name="Mulholland V."/>
            <person name="Liu L."/>
            <person name="Farmerie W."/>
            <person name="Patnaikuni M."/>
            <person name="Balogh B."/>
            <person name="Norman D."/>
            <person name="Alvarez A."/>
            <person name="Castillo J.A."/>
            <person name="Jones J."/>
            <person name="Saddler G."/>
            <person name="Walunas T."/>
            <person name="Zhukov A."/>
            <person name="Mikhailova N."/>
        </authorList>
    </citation>
    <scope>NUCLEOTIDE SEQUENCE [LARGE SCALE GENOMIC DNA]</scope>
    <source>
        <strain evidence="1 2">UW551</strain>
    </source>
</reference>
<accession>A0AB33V8A4</accession>
<dbReference type="Proteomes" id="UP000005933">
    <property type="component" value="Unassembled WGS sequence"/>
</dbReference>
<dbReference type="EMBL" id="AAKL01000063">
    <property type="protein sequence ID" value="EAP71166.1"/>
    <property type="molecule type" value="Genomic_DNA"/>
</dbReference>
<dbReference type="AlphaFoldDB" id="A0AB33V8A4"/>
<evidence type="ECO:0000313" key="1">
    <source>
        <dbReference type="EMBL" id="EAP71166.1"/>
    </source>
</evidence>
<proteinExistence type="predicted"/>
<comment type="caution">
    <text evidence="1">The sequence shown here is derived from an EMBL/GenBank/DDBJ whole genome shotgun (WGS) entry which is preliminary data.</text>
</comment>
<organism evidence="1 2">
    <name type="scientific">Ralstonia solanacearum (strain UW551)</name>
    <dbReference type="NCBI Taxonomy" id="342110"/>
    <lineage>
        <taxon>Bacteria</taxon>
        <taxon>Pseudomonadati</taxon>
        <taxon>Pseudomonadota</taxon>
        <taxon>Betaproteobacteria</taxon>
        <taxon>Burkholderiales</taxon>
        <taxon>Burkholderiaceae</taxon>
        <taxon>Ralstonia</taxon>
        <taxon>Ralstonia solanacearum species complex</taxon>
    </lineage>
</organism>
<evidence type="ECO:0000313" key="2">
    <source>
        <dbReference type="Proteomes" id="UP000005933"/>
    </source>
</evidence>
<name>A0AB33V8A4_RALSU</name>
<gene>
    <name evidence="1" type="ORF">RRSL_00880</name>
</gene>
<sequence length="73" mass="7771">MFAVFSRVAHHAALEGWGKDFGQWLTPAQAGRRRWLSKTVGGEGLVRADTLIAARSGDGTYLANADGAPEGNE</sequence>
<protein>
    <submittedName>
        <fullName evidence="1">Uncharacterized protein</fullName>
    </submittedName>
</protein>